<accession>A0A392R350</accession>
<evidence type="ECO:0000313" key="2">
    <source>
        <dbReference type="EMBL" id="MCI30512.1"/>
    </source>
</evidence>
<evidence type="ECO:0000256" key="1">
    <source>
        <dbReference type="SAM" id="MobiDB-lite"/>
    </source>
</evidence>
<feature type="compositionally biased region" description="Basic and acidic residues" evidence="1">
    <location>
        <begin position="11"/>
        <end position="21"/>
    </location>
</feature>
<name>A0A392R350_9FABA</name>
<feature type="compositionally biased region" description="Basic residues" evidence="1">
    <location>
        <begin position="82"/>
        <end position="99"/>
    </location>
</feature>
<reference evidence="2 3" key="1">
    <citation type="journal article" date="2018" name="Front. Plant Sci.">
        <title>Red Clover (Trifolium pratense) and Zigzag Clover (T. medium) - A Picture of Genomic Similarities and Differences.</title>
        <authorList>
            <person name="Dluhosova J."/>
            <person name="Istvanek J."/>
            <person name="Nedelnik J."/>
            <person name="Repkova J."/>
        </authorList>
    </citation>
    <scope>NUCLEOTIDE SEQUENCE [LARGE SCALE GENOMIC DNA]</scope>
    <source>
        <strain evidence="3">cv. 10/8</strain>
        <tissue evidence="2">Leaf</tissue>
    </source>
</reference>
<keyword evidence="3" id="KW-1185">Reference proteome</keyword>
<comment type="caution">
    <text evidence="2">The sequence shown here is derived from an EMBL/GenBank/DDBJ whole genome shotgun (WGS) entry which is preliminary data.</text>
</comment>
<dbReference type="EMBL" id="LXQA010180200">
    <property type="protein sequence ID" value="MCI30512.1"/>
    <property type="molecule type" value="Genomic_DNA"/>
</dbReference>
<protein>
    <submittedName>
        <fullName evidence="2">Uncharacterized protein</fullName>
    </submittedName>
</protein>
<proteinExistence type="predicted"/>
<feature type="non-terminal residue" evidence="2">
    <location>
        <position position="1"/>
    </location>
</feature>
<sequence length="133" mass="14673">KQKKRKRTVKVKLEKVVEEKTSGNTSASGARAPEAKPTEEKKATETAAAGDVEASETKVTNKGKSAEVTASEVKPVAEKKGKSVKKPRTIKKRAARIQRKNVVSDSEETEEEESMFKRKRTKHAQEEAIPKKA</sequence>
<feature type="compositionally biased region" description="Basic and acidic residues" evidence="1">
    <location>
        <begin position="123"/>
        <end position="133"/>
    </location>
</feature>
<dbReference type="AlphaFoldDB" id="A0A392R350"/>
<feature type="region of interest" description="Disordered" evidence="1">
    <location>
        <begin position="1"/>
        <end position="133"/>
    </location>
</feature>
<dbReference type="Proteomes" id="UP000265520">
    <property type="component" value="Unassembled WGS sequence"/>
</dbReference>
<feature type="compositionally biased region" description="Basic residues" evidence="1">
    <location>
        <begin position="1"/>
        <end position="10"/>
    </location>
</feature>
<feature type="compositionally biased region" description="Basic and acidic residues" evidence="1">
    <location>
        <begin position="33"/>
        <end position="44"/>
    </location>
</feature>
<evidence type="ECO:0000313" key="3">
    <source>
        <dbReference type="Proteomes" id="UP000265520"/>
    </source>
</evidence>
<organism evidence="2 3">
    <name type="scientific">Trifolium medium</name>
    <dbReference type="NCBI Taxonomy" id="97028"/>
    <lineage>
        <taxon>Eukaryota</taxon>
        <taxon>Viridiplantae</taxon>
        <taxon>Streptophyta</taxon>
        <taxon>Embryophyta</taxon>
        <taxon>Tracheophyta</taxon>
        <taxon>Spermatophyta</taxon>
        <taxon>Magnoliopsida</taxon>
        <taxon>eudicotyledons</taxon>
        <taxon>Gunneridae</taxon>
        <taxon>Pentapetalae</taxon>
        <taxon>rosids</taxon>
        <taxon>fabids</taxon>
        <taxon>Fabales</taxon>
        <taxon>Fabaceae</taxon>
        <taxon>Papilionoideae</taxon>
        <taxon>50 kb inversion clade</taxon>
        <taxon>NPAAA clade</taxon>
        <taxon>Hologalegina</taxon>
        <taxon>IRL clade</taxon>
        <taxon>Trifolieae</taxon>
        <taxon>Trifolium</taxon>
    </lineage>
</organism>